<keyword evidence="7" id="KW-1003">Cell membrane</keyword>
<comment type="subunit">
    <text evidence="4">Part of the SecDF-YidC-YajC translocase complex. The SecDF-YidC-YajC translocase forms a supercomplex with SecYEG, called the holo-translocon (HTL).</text>
</comment>
<dbReference type="GO" id="GO:0015031">
    <property type="term" value="P:protein transport"/>
    <property type="evidence" value="ECO:0007669"/>
    <property type="project" value="UniProtKB-KW"/>
</dbReference>
<evidence type="ECO:0000256" key="5">
    <source>
        <dbReference type="ARBA" id="ARBA00014962"/>
    </source>
</evidence>
<evidence type="ECO:0000256" key="11">
    <source>
        <dbReference type="ARBA" id="ARBA00023010"/>
    </source>
</evidence>
<dbReference type="SMART" id="SM01323">
    <property type="entry name" value="YajC"/>
    <property type="match status" value="1"/>
</dbReference>
<dbReference type="PANTHER" id="PTHR33909">
    <property type="entry name" value="SEC TRANSLOCON ACCESSORY COMPLEX SUBUNIT YAJC"/>
    <property type="match status" value="1"/>
</dbReference>
<keyword evidence="6" id="KW-0813">Transport</keyword>
<sequence>MLDLLSAAASQGAAPGWTGFLPIIGMIAIFWFLIIRPQMRQQKAHREKIAAIKKGDQVVTAGGLVGKVTKVDDNYAEIEIAQGVRVKAVRATIGDIIQPGGKPAND</sequence>
<gene>
    <name evidence="14" type="primary">yajC</name>
    <name evidence="14" type="ORF">GRI75_06070</name>
</gene>
<evidence type="ECO:0000256" key="4">
    <source>
        <dbReference type="ARBA" id="ARBA00011718"/>
    </source>
</evidence>
<evidence type="ECO:0000256" key="2">
    <source>
        <dbReference type="ARBA" id="ARBA00004162"/>
    </source>
</evidence>
<comment type="similarity">
    <text evidence="3">Belongs to the YajC family.</text>
</comment>
<evidence type="ECO:0000256" key="6">
    <source>
        <dbReference type="ARBA" id="ARBA00022448"/>
    </source>
</evidence>
<dbReference type="InterPro" id="IPR042177">
    <property type="entry name" value="Cell/Rod_1"/>
</dbReference>
<keyword evidence="15" id="KW-1185">Reference proteome</keyword>
<evidence type="ECO:0000256" key="10">
    <source>
        <dbReference type="ARBA" id="ARBA00022989"/>
    </source>
</evidence>
<keyword evidence="10 13" id="KW-1133">Transmembrane helix</keyword>
<keyword evidence="12 13" id="KW-0472">Membrane</keyword>
<dbReference type="PANTHER" id="PTHR33909:SF1">
    <property type="entry name" value="SEC TRANSLOCON ACCESSORY COMPLEX SUBUNIT YAJC"/>
    <property type="match status" value="1"/>
</dbReference>
<comment type="function">
    <text evidence="1">The SecYEG-SecDF-YajC-YidC holo-translocon (HTL) protein secretase/insertase is a supercomplex required for protein secretion, insertion of proteins into membranes, and assembly of membrane protein complexes. While the SecYEG complex is essential for assembly of a number of proteins and complexes, the SecDF-YajC-YidC subcomplex facilitates these functions.</text>
</comment>
<dbReference type="GO" id="GO:0005886">
    <property type="term" value="C:plasma membrane"/>
    <property type="evidence" value="ECO:0007669"/>
    <property type="project" value="UniProtKB-SubCell"/>
</dbReference>
<evidence type="ECO:0000256" key="8">
    <source>
        <dbReference type="ARBA" id="ARBA00022692"/>
    </source>
</evidence>
<dbReference type="NCBIfam" id="TIGR00739">
    <property type="entry name" value="yajC"/>
    <property type="match status" value="1"/>
</dbReference>
<comment type="caution">
    <text evidence="14">The sequence shown here is derived from an EMBL/GenBank/DDBJ whole genome shotgun (WGS) entry which is preliminary data.</text>
</comment>
<keyword evidence="8 13" id="KW-0812">Transmembrane</keyword>
<organism evidence="14 15">
    <name type="scientific">Croceibacterium soli</name>
    <dbReference type="NCBI Taxonomy" id="1739690"/>
    <lineage>
        <taxon>Bacteria</taxon>
        <taxon>Pseudomonadati</taxon>
        <taxon>Pseudomonadota</taxon>
        <taxon>Alphaproteobacteria</taxon>
        <taxon>Sphingomonadales</taxon>
        <taxon>Erythrobacteraceae</taxon>
        <taxon>Croceibacterium</taxon>
    </lineage>
</organism>
<evidence type="ECO:0000256" key="3">
    <source>
        <dbReference type="ARBA" id="ARBA00006742"/>
    </source>
</evidence>
<keyword evidence="9" id="KW-0653">Protein transport</keyword>
<dbReference type="Proteomes" id="UP000469159">
    <property type="component" value="Unassembled WGS sequence"/>
</dbReference>
<dbReference type="OrthoDB" id="9811406at2"/>
<dbReference type="RefSeq" id="WP_160746075.1">
    <property type="nucleotide sequence ID" value="NZ_WTYK01000003.1"/>
</dbReference>
<dbReference type="AlphaFoldDB" id="A0A6I4UTZ3"/>
<dbReference type="Pfam" id="PF02699">
    <property type="entry name" value="YajC"/>
    <property type="match status" value="1"/>
</dbReference>
<comment type="subcellular location">
    <subcellularLocation>
        <location evidence="2">Cell membrane</location>
        <topology evidence="2">Single-pass membrane protein</topology>
    </subcellularLocation>
</comment>
<keyword evidence="11" id="KW-0811">Translocation</keyword>
<evidence type="ECO:0000256" key="1">
    <source>
        <dbReference type="ARBA" id="ARBA00002061"/>
    </source>
</evidence>
<reference evidence="14 15" key="1">
    <citation type="submission" date="2019-12" db="EMBL/GenBank/DDBJ databases">
        <title>Genomic-based taxomic classification of the family Erythrobacteraceae.</title>
        <authorList>
            <person name="Xu L."/>
        </authorList>
    </citation>
    <scope>NUCLEOTIDE SEQUENCE [LARGE SCALE GENOMIC DNA]</scope>
    <source>
        <strain evidence="14 15">MCCC 1K02066</strain>
    </source>
</reference>
<dbReference type="EMBL" id="WTYK01000003">
    <property type="protein sequence ID" value="MXP41209.1"/>
    <property type="molecule type" value="Genomic_DNA"/>
</dbReference>
<proteinExistence type="inferred from homology"/>
<evidence type="ECO:0000313" key="14">
    <source>
        <dbReference type="EMBL" id="MXP41209.1"/>
    </source>
</evidence>
<evidence type="ECO:0000256" key="7">
    <source>
        <dbReference type="ARBA" id="ARBA00022475"/>
    </source>
</evidence>
<evidence type="ECO:0000256" key="13">
    <source>
        <dbReference type="SAM" id="Phobius"/>
    </source>
</evidence>
<dbReference type="InterPro" id="IPR003849">
    <property type="entry name" value="Preprotein_translocase_YajC"/>
</dbReference>
<dbReference type="Gene3D" id="2.40.10.340">
    <property type="entry name" value="Rod shape-determining protein MreC, domain 1"/>
    <property type="match status" value="1"/>
</dbReference>
<evidence type="ECO:0000256" key="9">
    <source>
        <dbReference type="ARBA" id="ARBA00022927"/>
    </source>
</evidence>
<evidence type="ECO:0000313" key="15">
    <source>
        <dbReference type="Proteomes" id="UP000469159"/>
    </source>
</evidence>
<dbReference type="PRINTS" id="PR01853">
    <property type="entry name" value="YAJCTRNLCASE"/>
</dbReference>
<protein>
    <recommendedName>
        <fullName evidence="5">Sec translocon accessory complex subunit YajC</fullName>
    </recommendedName>
</protein>
<feature type="transmembrane region" description="Helical" evidence="13">
    <location>
        <begin position="12"/>
        <end position="34"/>
    </location>
</feature>
<evidence type="ECO:0000256" key="12">
    <source>
        <dbReference type="ARBA" id="ARBA00023136"/>
    </source>
</evidence>
<accession>A0A6I4UTZ3</accession>
<name>A0A6I4UTZ3_9SPHN</name>